<proteinExistence type="predicted"/>
<accession>A0A5C2SC99</accession>
<reference evidence="1" key="1">
    <citation type="journal article" date="2018" name="Genome Biol. Evol.">
        <title>Genomics and development of Lentinus tigrinus, a white-rot wood-decaying mushroom with dimorphic fruiting bodies.</title>
        <authorList>
            <person name="Wu B."/>
            <person name="Xu Z."/>
            <person name="Knudson A."/>
            <person name="Carlson A."/>
            <person name="Chen N."/>
            <person name="Kovaka S."/>
            <person name="LaButti K."/>
            <person name="Lipzen A."/>
            <person name="Pennachio C."/>
            <person name="Riley R."/>
            <person name="Schakwitz W."/>
            <person name="Umezawa K."/>
            <person name="Ohm R.A."/>
            <person name="Grigoriev I.V."/>
            <person name="Nagy L.G."/>
            <person name="Gibbons J."/>
            <person name="Hibbett D."/>
        </authorList>
    </citation>
    <scope>NUCLEOTIDE SEQUENCE [LARGE SCALE GENOMIC DNA]</scope>
    <source>
        <strain evidence="1">ALCF2SS1-6</strain>
    </source>
</reference>
<gene>
    <name evidence="1" type="ORF">L227DRAFT_67663</name>
</gene>
<evidence type="ECO:0000313" key="1">
    <source>
        <dbReference type="EMBL" id="RPD61393.1"/>
    </source>
</evidence>
<evidence type="ECO:0000313" key="2">
    <source>
        <dbReference type="Proteomes" id="UP000313359"/>
    </source>
</evidence>
<keyword evidence="2" id="KW-1185">Reference proteome</keyword>
<dbReference type="Proteomes" id="UP000313359">
    <property type="component" value="Unassembled WGS sequence"/>
</dbReference>
<dbReference type="AlphaFoldDB" id="A0A5C2SC99"/>
<sequence length="86" mass="9456">MARPSSSTPSSASACYLRPPTRTRRLFSLLSLNCTLRDCYGQDTTRVSPNPGAEDTRPSPICKTSCGLRYTMHKLVLVYTKPSSSL</sequence>
<organism evidence="1 2">
    <name type="scientific">Lentinus tigrinus ALCF2SS1-6</name>
    <dbReference type="NCBI Taxonomy" id="1328759"/>
    <lineage>
        <taxon>Eukaryota</taxon>
        <taxon>Fungi</taxon>
        <taxon>Dikarya</taxon>
        <taxon>Basidiomycota</taxon>
        <taxon>Agaricomycotina</taxon>
        <taxon>Agaricomycetes</taxon>
        <taxon>Polyporales</taxon>
        <taxon>Polyporaceae</taxon>
        <taxon>Lentinus</taxon>
    </lineage>
</organism>
<protein>
    <submittedName>
        <fullName evidence="1">Uncharacterized protein</fullName>
    </submittedName>
</protein>
<name>A0A5C2SC99_9APHY</name>
<dbReference type="PROSITE" id="PS51257">
    <property type="entry name" value="PROKAR_LIPOPROTEIN"/>
    <property type="match status" value="1"/>
</dbReference>
<dbReference type="EMBL" id="ML122262">
    <property type="protein sequence ID" value="RPD61393.1"/>
    <property type="molecule type" value="Genomic_DNA"/>
</dbReference>